<sequence>MSPIHTLCDFFARSGAQARFYTLGRQVVGCPEATLAAFEAGDQPWPLPWLGRAQLACVFRLGDADDPLIWFLSLPLDEQGLLDPAPRDAFLQRLLETLGRSANRLQDDDRHIDNLMQDNPLAFTPDITQRAMLHARASADLGRPASEHFELVEDYLLAAAEPEQWPALGLQGLADFSVRHDHVQAGRLAARLHALPVDVLRPLSHCLEHVEPSADLLQALIARGEAAAHEGDIETFSACVRSVGQGATDLVGPWYDALLADSAACGADLLAAIAARGWTHLEHAQRLPLFLDALARHSPGGFTSVVRDLALLPRLRLPLLMYLRQTSPQSPVGRCLQPLTH</sequence>
<keyword evidence="2" id="KW-1185">Reference proteome</keyword>
<reference evidence="2" key="1">
    <citation type="journal article" date="2019" name="Int. J. Syst. Evol. Microbiol.">
        <title>The Global Catalogue of Microorganisms (GCM) 10K type strain sequencing project: providing services to taxonomists for standard genome sequencing and annotation.</title>
        <authorList>
            <consortium name="The Broad Institute Genomics Platform"/>
            <consortium name="The Broad Institute Genome Sequencing Center for Infectious Disease"/>
            <person name="Wu L."/>
            <person name="Ma J."/>
        </authorList>
    </citation>
    <scope>NUCLEOTIDE SEQUENCE [LARGE SCALE GENOMIC DNA]</scope>
    <source>
        <strain evidence="2">JCM 18472</strain>
    </source>
</reference>
<proteinExistence type="predicted"/>
<dbReference type="EMBL" id="BAABKI010000006">
    <property type="protein sequence ID" value="GAA5170434.1"/>
    <property type="molecule type" value="Genomic_DNA"/>
</dbReference>
<dbReference type="Proteomes" id="UP001500074">
    <property type="component" value="Unassembled WGS sequence"/>
</dbReference>
<comment type="caution">
    <text evidence="1">The sequence shown here is derived from an EMBL/GenBank/DDBJ whole genome shotgun (WGS) entry which is preliminary data.</text>
</comment>
<dbReference type="Pfam" id="PF12069">
    <property type="entry name" value="DUF3549"/>
    <property type="match status" value="1"/>
</dbReference>
<evidence type="ECO:0000313" key="2">
    <source>
        <dbReference type="Proteomes" id="UP001500074"/>
    </source>
</evidence>
<accession>A0ABP9R130</accession>
<dbReference type="InterPro" id="IPR021936">
    <property type="entry name" value="DUF3549"/>
</dbReference>
<evidence type="ECO:0000313" key="1">
    <source>
        <dbReference type="EMBL" id="GAA5170434.1"/>
    </source>
</evidence>
<gene>
    <name evidence="1" type="ORF">GCM10023342_03840</name>
</gene>
<name>A0ABP9R130_9GAMM</name>
<protein>
    <submittedName>
        <fullName evidence="1">DUF3549 family protein</fullName>
    </submittedName>
</protein>
<dbReference type="RefSeq" id="WP_031382801.1">
    <property type="nucleotide sequence ID" value="NZ_BAABKI010000006.1"/>
</dbReference>
<organism evidence="1 2">
    <name type="scientific">Modicisalibacter zincidurans</name>
    <dbReference type="NCBI Taxonomy" id="1178777"/>
    <lineage>
        <taxon>Bacteria</taxon>
        <taxon>Pseudomonadati</taxon>
        <taxon>Pseudomonadota</taxon>
        <taxon>Gammaproteobacteria</taxon>
        <taxon>Oceanospirillales</taxon>
        <taxon>Halomonadaceae</taxon>
        <taxon>Modicisalibacter</taxon>
    </lineage>
</organism>